<organism evidence="1 2">
    <name type="scientific">Ladona fulva</name>
    <name type="common">Scarce chaser dragonfly</name>
    <name type="synonym">Libellula fulva</name>
    <dbReference type="NCBI Taxonomy" id="123851"/>
    <lineage>
        <taxon>Eukaryota</taxon>
        <taxon>Metazoa</taxon>
        <taxon>Ecdysozoa</taxon>
        <taxon>Arthropoda</taxon>
        <taxon>Hexapoda</taxon>
        <taxon>Insecta</taxon>
        <taxon>Pterygota</taxon>
        <taxon>Palaeoptera</taxon>
        <taxon>Odonata</taxon>
        <taxon>Epiprocta</taxon>
        <taxon>Anisoptera</taxon>
        <taxon>Libelluloidea</taxon>
        <taxon>Libellulidae</taxon>
        <taxon>Ladona</taxon>
    </lineage>
</organism>
<proteinExistence type="predicted"/>
<gene>
    <name evidence="1" type="ORF">J437_LFUL017550</name>
</gene>
<reference evidence="1" key="1">
    <citation type="submission" date="2013-04" db="EMBL/GenBank/DDBJ databases">
        <authorList>
            <person name="Qu J."/>
            <person name="Murali S.C."/>
            <person name="Bandaranaike D."/>
            <person name="Bellair M."/>
            <person name="Blankenburg K."/>
            <person name="Chao H."/>
            <person name="Dinh H."/>
            <person name="Doddapaneni H."/>
            <person name="Downs B."/>
            <person name="Dugan-Rocha S."/>
            <person name="Elkadiri S."/>
            <person name="Gnanaolivu R.D."/>
            <person name="Hernandez B."/>
            <person name="Javaid M."/>
            <person name="Jayaseelan J.C."/>
            <person name="Lee S."/>
            <person name="Li M."/>
            <person name="Ming W."/>
            <person name="Munidasa M."/>
            <person name="Muniz J."/>
            <person name="Nguyen L."/>
            <person name="Ongeri F."/>
            <person name="Osuji N."/>
            <person name="Pu L.-L."/>
            <person name="Puazo M."/>
            <person name="Qu C."/>
            <person name="Quiroz J."/>
            <person name="Raj R."/>
            <person name="Weissenberger G."/>
            <person name="Xin Y."/>
            <person name="Zou X."/>
            <person name="Han Y."/>
            <person name="Richards S."/>
            <person name="Worley K."/>
            <person name="Muzny D."/>
            <person name="Gibbs R."/>
        </authorList>
    </citation>
    <scope>NUCLEOTIDE SEQUENCE</scope>
    <source>
        <strain evidence="1">Sampled in the wild</strain>
    </source>
</reference>
<dbReference type="Proteomes" id="UP000792457">
    <property type="component" value="Unassembled WGS sequence"/>
</dbReference>
<protein>
    <submittedName>
        <fullName evidence="1">Uncharacterized protein</fullName>
    </submittedName>
</protein>
<keyword evidence="2" id="KW-1185">Reference proteome</keyword>
<reference evidence="1" key="2">
    <citation type="submission" date="2017-10" db="EMBL/GenBank/DDBJ databases">
        <title>Ladona fulva Genome sequencing and assembly.</title>
        <authorList>
            <person name="Murali S."/>
            <person name="Richards S."/>
            <person name="Bandaranaike D."/>
            <person name="Bellair M."/>
            <person name="Blankenburg K."/>
            <person name="Chao H."/>
            <person name="Dinh H."/>
            <person name="Doddapaneni H."/>
            <person name="Dugan-Rocha S."/>
            <person name="Elkadiri S."/>
            <person name="Gnanaolivu R."/>
            <person name="Hernandez B."/>
            <person name="Skinner E."/>
            <person name="Javaid M."/>
            <person name="Lee S."/>
            <person name="Li M."/>
            <person name="Ming W."/>
            <person name="Munidasa M."/>
            <person name="Muniz J."/>
            <person name="Nguyen L."/>
            <person name="Hughes D."/>
            <person name="Osuji N."/>
            <person name="Pu L.-L."/>
            <person name="Puazo M."/>
            <person name="Qu C."/>
            <person name="Quiroz J."/>
            <person name="Raj R."/>
            <person name="Weissenberger G."/>
            <person name="Xin Y."/>
            <person name="Zou X."/>
            <person name="Han Y."/>
            <person name="Worley K."/>
            <person name="Muzny D."/>
            <person name="Gibbs R."/>
        </authorList>
    </citation>
    <scope>NUCLEOTIDE SEQUENCE</scope>
    <source>
        <strain evidence="1">Sampled in the wild</strain>
    </source>
</reference>
<dbReference type="Gene3D" id="3.30.70.1820">
    <property type="entry name" value="L1 transposable element, RRM domain"/>
    <property type="match status" value="1"/>
</dbReference>
<evidence type="ECO:0000313" key="1">
    <source>
        <dbReference type="EMBL" id="KAG8238282.1"/>
    </source>
</evidence>
<dbReference type="OrthoDB" id="8121249at2759"/>
<accession>A0A8K0P9N6</accession>
<sequence>MDSLEQYSGRNCLLVHGVEETPEENCLKTAVTLFRDKLNVQIDVRRLDRAHRVGKPKSDDKPRPVIVKFVSYQDRHQVWLAKRPLKAQVAKVMAGPRNVWTQDGKTIFLRPNGSRVHAISLRDVESARKDFAPNSQTRSGR</sequence>
<comment type="caution">
    <text evidence="1">The sequence shown here is derived from an EMBL/GenBank/DDBJ whole genome shotgun (WGS) entry which is preliminary data.</text>
</comment>
<name>A0A8K0P9N6_LADFU</name>
<dbReference type="AlphaFoldDB" id="A0A8K0P9N6"/>
<dbReference type="EMBL" id="KZ309321">
    <property type="protein sequence ID" value="KAG8238282.1"/>
    <property type="molecule type" value="Genomic_DNA"/>
</dbReference>
<evidence type="ECO:0000313" key="2">
    <source>
        <dbReference type="Proteomes" id="UP000792457"/>
    </source>
</evidence>